<sequence>MVNISQETPEAVEARLKRVIRQSRLRVYEGPFAFEEFARAAFAERADPAALALVRDDAVWSQLVLADANATEPFAIWRFHFPQGADNSGFVGWLALHLKARFGTGVFVVCGQNSADGGIFDYWGCPWELREEVLGEIRVLTGQ</sequence>
<dbReference type="InterPro" id="IPR045674">
    <property type="entry name" value="DUF6196"/>
</dbReference>
<keyword evidence="2" id="KW-1185">Reference proteome</keyword>
<organism evidence="1 2">
    <name type="scientific">Roseovarius aquimarinus</name>
    <dbReference type="NCBI Taxonomy" id="1229156"/>
    <lineage>
        <taxon>Bacteria</taxon>
        <taxon>Pseudomonadati</taxon>
        <taxon>Pseudomonadota</taxon>
        <taxon>Alphaproteobacteria</taxon>
        <taxon>Rhodobacterales</taxon>
        <taxon>Roseobacteraceae</taxon>
        <taxon>Roseovarius</taxon>
    </lineage>
</organism>
<evidence type="ECO:0000313" key="2">
    <source>
        <dbReference type="Proteomes" id="UP001607157"/>
    </source>
</evidence>
<reference evidence="1 2" key="1">
    <citation type="submission" date="2024-10" db="EMBL/GenBank/DDBJ databases">
        <authorList>
            <person name="Yang X.-N."/>
        </authorList>
    </citation>
    <scope>NUCLEOTIDE SEQUENCE [LARGE SCALE GENOMIC DNA]</scope>
    <source>
        <strain evidence="1 2">CAU 1059</strain>
    </source>
</reference>
<proteinExistence type="predicted"/>
<evidence type="ECO:0000313" key="1">
    <source>
        <dbReference type="EMBL" id="MFH0254524.1"/>
    </source>
</evidence>
<comment type="caution">
    <text evidence="1">The sequence shown here is derived from an EMBL/GenBank/DDBJ whole genome shotgun (WGS) entry which is preliminary data.</text>
</comment>
<dbReference type="EMBL" id="JBIHMM010000003">
    <property type="protein sequence ID" value="MFH0254524.1"/>
    <property type="molecule type" value="Genomic_DNA"/>
</dbReference>
<gene>
    <name evidence="1" type="ORF">ACGRVM_11530</name>
</gene>
<protein>
    <submittedName>
        <fullName evidence="1">DUF6196 family protein</fullName>
    </submittedName>
</protein>
<dbReference type="Pfam" id="PF19696">
    <property type="entry name" value="DUF6196"/>
    <property type="match status" value="1"/>
</dbReference>
<name>A0ABW7I9C8_9RHOB</name>
<accession>A0ABW7I9C8</accession>
<dbReference type="RefSeq" id="WP_377171761.1">
    <property type="nucleotide sequence ID" value="NZ_JBHTJC010000003.1"/>
</dbReference>
<dbReference type="Proteomes" id="UP001607157">
    <property type="component" value="Unassembled WGS sequence"/>
</dbReference>